<dbReference type="InterPro" id="IPR037171">
    <property type="entry name" value="NagB/RpiA_transferase-like"/>
</dbReference>
<reference evidence="1" key="1">
    <citation type="journal article" date="2014" name="Front. Microbiol.">
        <title>High frequency of phylogenetically diverse reductive dehalogenase-homologous genes in deep subseafloor sedimentary metagenomes.</title>
        <authorList>
            <person name="Kawai M."/>
            <person name="Futagami T."/>
            <person name="Toyoda A."/>
            <person name="Takaki Y."/>
            <person name="Nishi S."/>
            <person name="Hori S."/>
            <person name="Arai W."/>
            <person name="Tsubouchi T."/>
            <person name="Morono Y."/>
            <person name="Uchiyama I."/>
            <person name="Ito T."/>
            <person name="Fujiyama A."/>
            <person name="Inagaki F."/>
            <person name="Takami H."/>
        </authorList>
    </citation>
    <scope>NUCLEOTIDE SEQUENCE</scope>
    <source>
        <strain evidence="1">Expedition CK06-06</strain>
    </source>
</reference>
<sequence>LPLVARIVNELNINLRYCHFWGMDEWVVNGKEVGLNFPLGFAKTNMDLCFNRIKKELRIPEENIHFPEADTAKYKESWNQARCIVMQGGQGEIKHWAFNEPHL</sequence>
<proteinExistence type="predicted"/>
<dbReference type="SUPFAM" id="SSF100950">
    <property type="entry name" value="NagB/RpiA/CoA transferase-like"/>
    <property type="match status" value="1"/>
</dbReference>
<dbReference type="AlphaFoldDB" id="X1ECP2"/>
<dbReference type="EMBL" id="BART01036827">
    <property type="protein sequence ID" value="GAH14909.1"/>
    <property type="molecule type" value="Genomic_DNA"/>
</dbReference>
<dbReference type="Gene3D" id="3.40.50.1360">
    <property type="match status" value="1"/>
</dbReference>
<gene>
    <name evidence="1" type="ORF">S01H4_61926</name>
</gene>
<evidence type="ECO:0000313" key="1">
    <source>
        <dbReference type="EMBL" id="GAH14909.1"/>
    </source>
</evidence>
<comment type="caution">
    <text evidence="1">The sequence shown here is derived from an EMBL/GenBank/DDBJ whole genome shotgun (WGS) entry which is preliminary data.</text>
</comment>
<organism evidence="1">
    <name type="scientific">marine sediment metagenome</name>
    <dbReference type="NCBI Taxonomy" id="412755"/>
    <lineage>
        <taxon>unclassified sequences</taxon>
        <taxon>metagenomes</taxon>
        <taxon>ecological metagenomes</taxon>
    </lineage>
</organism>
<accession>X1ECP2</accession>
<feature type="non-terminal residue" evidence="1">
    <location>
        <position position="1"/>
    </location>
</feature>
<name>X1ECP2_9ZZZZ</name>
<protein>
    <recommendedName>
        <fullName evidence="2">Glucosamine/galactosamine-6-phosphate isomerase domain-containing protein</fullName>
    </recommendedName>
</protein>
<evidence type="ECO:0008006" key="2">
    <source>
        <dbReference type="Google" id="ProtNLM"/>
    </source>
</evidence>